<evidence type="ECO:0000256" key="12">
    <source>
        <dbReference type="SAM" id="Phobius"/>
    </source>
</evidence>
<keyword evidence="14" id="KW-1185">Reference proteome</keyword>
<evidence type="ECO:0000256" key="5">
    <source>
        <dbReference type="ARBA" id="ARBA00022670"/>
    </source>
</evidence>
<feature type="transmembrane region" description="Helical" evidence="12">
    <location>
        <begin position="37"/>
        <end position="58"/>
    </location>
</feature>
<organism evidence="13 14">
    <name type="scientific">Hibiscus sabdariffa</name>
    <name type="common">roselle</name>
    <dbReference type="NCBI Taxonomy" id="183260"/>
    <lineage>
        <taxon>Eukaryota</taxon>
        <taxon>Viridiplantae</taxon>
        <taxon>Streptophyta</taxon>
        <taxon>Embryophyta</taxon>
        <taxon>Tracheophyta</taxon>
        <taxon>Spermatophyta</taxon>
        <taxon>Magnoliopsida</taxon>
        <taxon>eudicotyledons</taxon>
        <taxon>Gunneridae</taxon>
        <taxon>Pentapetalae</taxon>
        <taxon>rosids</taxon>
        <taxon>malvids</taxon>
        <taxon>Malvales</taxon>
        <taxon>Malvaceae</taxon>
        <taxon>Malvoideae</taxon>
        <taxon>Hibiscus</taxon>
    </lineage>
</organism>
<keyword evidence="9 12" id="KW-1133">Transmembrane helix</keyword>
<evidence type="ECO:0000256" key="10">
    <source>
        <dbReference type="ARBA" id="ARBA00023049"/>
    </source>
</evidence>
<keyword evidence="4" id="KW-0934">Plastid</keyword>
<evidence type="ECO:0000313" key="14">
    <source>
        <dbReference type="Proteomes" id="UP001472677"/>
    </source>
</evidence>
<dbReference type="PANTHER" id="PTHR31412:SF0">
    <property type="entry name" value="ZINC METALLOPROTEASE EGY1, CHLOROPLASTIC-RELATED"/>
    <property type="match status" value="1"/>
</dbReference>
<keyword evidence="8" id="KW-0809">Transit peptide</keyword>
<keyword evidence="6 12" id="KW-0812">Transmembrane</keyword>
<gene>
    <name evidence="13" type="ORF">V6N12_024221</name>
</gene>
<evidence type="ECO:0000256" key="8">
    <source>
        <dbReference type="ARBA" id="ARBA00022946"/>
    </source>
</evidence>
<evidence type="ECO:0000256" key="7">
    <source>
        <dbReference type="ARBA" id="ARBA00022801"/>
    </source>
</evidence>
<evidence type="ECO:0000256" key="1">
    <source>
        <dbReference type="ARBA" id="ARBA00004508"/>
    </source>
</evidence>
<proteinExistence type="inferred from homology"/>
<reference evidence="13 14" key="1">
    <citation type="journal article" date="2024" name="G3 (Bethesda)">
        <title>Genome assembly of Hibiscus sabdariffa L. provides insights into metabolisms of medicinal natural products.</title>
        <authorList>
            <person name="Kim T."/>
        </authorList>
    </citation>
    <scope>NUCLEOTIDE SEQUENCE [LARGE SCALE GENOMIC DNA]</scope>
    <source>
        <strain evidence="13">TK-2024</strain>
        <tissue evidence="13">Old leaves</tissue>
    </source>
</reference>
<keyword evidence="11 12" id="KW-0472">Membrane</keyword>
<evidence type="ECO:0000256" key="4">
    <source>
        <dbReference type="ARBA" id="ARBA00022640"/>
    </source>
</evidence>
<dbReference type="PANTHER" id="PTHR31412">
    <property type="entry name" value="ZINC METALLOPROTEASE EGY1"/>
    <property type="match status" value="1"/>
</dbReference>
<comment type="caution">
    <text evidence="13">The sequence shown here is derived from an EMBL/GenBank/DDBJ whole genome shotgun (WGS) entry which is preliminary data.</text>
</comment>
<dbReference type="EMBL" id="JBBPBM010000004">
    <property type="protein sequence ID" value="KAK8589830.1"/>
    <property type="molecule type" value="Genomic_DNA"/>
</dbReference>
<evidence type="ECO:0000256" key="3">
    <source>
        <dbReference type="ARBA" id="ARBA00022528"/>
    </source>
</evidence>
<keyword evidence="7" id="KW-0378">Hydrolase</keyword>
<evidence type="ECO:0000256" key="6">
    <source>
        <dbReference type="ARBA" id="ARBA00022692"/>
    </source>
</evidence>
<evidence type="ECO:0000256" key="11">
    <source>
        <dbReference type="ARBA" id="ARBA00023136"/>
    </source>
</evidence>
<dbReference type="InterPro" id="IPR044838">
    <property type="entry name" value="EGY1-like"/>
</dbReference>
<evidence type="ECO:0000256" key="9">
    <source>
        <dbReference type="ARBA" id="ARBA00022989"/>
    </source>
</evidence>
<evidence type="ECO:0000313" key="13">
    <source>
        <dbReference type="EMBL" id="KAK8589830.1"/>
    </source>
</evidence>
<protein>
    <submittedName>
        <fullName evidence="13">Uncharacterized protein</fullName>
    </submittedName>
</protein>
<sequence length="201" mass="21277">MSDGNTLAFHLIFLKAFLDSHFLQFKPILPDRSTQVGISLVGPFAGAALSFSMFVVGLLLSSNPDAAGDLVQGSLLLGLISGATLGNAAKKVVLHIPSFMNLTDGNACCNCMNSSACDCRMSTTAFNMLPVAVGCLDGGRAVQVPSYSYIAFSFEIFDSSLHFLQGAFGKDRRTFTTFLGAVCADSDMSGVTTIESFSIRK</sequence>
<keyword evidence="5" id="KW-0645">Protease</keyword>
<keyword evidence="3" id="KW-0150">Chloroplast</keyword>
<evidence type="ECO:0000256" key="2">
    <source>
        <dbReference type="ARBA" id="ARBA00007931"/>
    </source>
</evidence>
<comment type="similarity">
    <text evidence="2">Belongs to the peptidase M50B family.</text>
</comment>
<feature type="transmembrane region" description="Helical" evidence="12">
    <location>
        <begin position="70"/>
        <end position="89"/>
    </location>
</feature>
<accession>A0ABR2FZY4</accession>
<name>A0ABR2FZY4_9ROSI</name>
<dbReference type="Proteomes" id="UP001472677">
    <property type="component" value="Unassembled WGS sequence"/>
</dbReference>
<keyword evidence="10" id="KW-0482">Metalloprotease</keyword>
<comment type="subcellular location">
    <subcellularLocation>
        <location evidence="1">Plastid</location>
        <location evidence="1">Chloroplast membrane</location>
        <topology evidence="1">Multi-pass membrane protein</topology>
    </subcellularLocation>
</comment>